<dbReference type="AlphaFoldDB" id="A0A1H9VW90"/>
<feature type="region of interest" description="Disordered" evidence="5">
    <location>
        <begin position="226"/>
        <end position="246"/>
    </location>
</feature>
<organism evidence="8 9">
    <name type="scientific">Actinokineospora terrae</name>
    <dbReference type="NCBI Taxonomy" id="155974"/>
    <lineage>
        <taxon>Bacteria</taxon>
        <taxon>Bacillati</taxon>
        <taxon>Actinomycetota</taxon>
        <taxon>Actinomycetes</taxon>
        <taxon>Pseudonocardiales</taxon>
        <taxon>Pseudonocardiaceae</taxon>
        <taxon>Actinokineospora</taxon>
    </lineage>
</organism>
<evidence type="ECO:0000256" key="2">
    <source>
        <dbReference type="ARBA" id="ARBA00023015"/>
    </source>
</evidence>
<dbReference type="GO" id="GO:0043531">
    <property type="term" value="F:ADP binding"/>
    <property type="evidence" value="ECO:0007669"/>
    <property type="project" value="InterPro"/>
</dbReference>
<comment type="similarity">
    <text evidence="1">Belongs to the AfsR/DnrI/RedD regulatory family.</text>
</comment>
<evidence type="ECO:0000313" key="9">
    <source>
        <dbReference type="Proteomes" id="UP000199051"/>
    </source>
</evidence>
<keyword evidence="2" id="KW-0805">Transcription regulation</keyword>
<dbReference type="SMART" id="SM00862">
    <property type="entry name" value="Trans_reg_C"/>
    <property type="match status" value="1"/>
</dbReference>
<feature type="region of interest" description="Disordered" evidence="5">
    <location>
        <begin position="943"/>
        <end position="965"/>
    </location>
</feature>
<dbReference type="InterPro" id="IPR016032">
    <property type="entry name" value="Sig_transdc_resp-reg_C-effctor"/>
</dbReference>
<dbReference type="InterPro" id="IPR036388">
    <property type="entry name" value="WH-like_DNA-bd_sf"/>
</dbReference>
<dbReference type="InterPro" id="IPR019734">
    <property type="entry name" value="TPR_rpt"/>
</dbReference>
<proteinExistence type="inferred from homology"/>
<evidence type="ECO:0000256" key="3">
    <source>
        <dbReference type="ARBA" id="ARBA00023125"/>
    </source>
</evidence>
<evidence type="ECO:0000256" key="1">
    <source>
        <dbReference type="ARBA" id="ARBA00005820"/>
    </source>
</evidence>
<feature type="domain" description="OmpR/PhoB-type" evidence="6">
    <location>
        <begin position="13"/>
        <end position="89"/>
    </location>
</feature>
<dbReference type="Pfam" id="PF13424">
    <property type="entry name" value="TPR_12"/>
    <property type="match status" value="1"/>
</dbReference>
<dbReference type="SMART" id="SM00028">
    <property type="entry name" value="TPR"/>
    <property type="match status" value="4"/>
</dbReference>
<keyword evidence="9" id="KW-1185">Reference proteome</keyword>
<dbReference type="Proteomes" id="UP000199051">
    <property type="component" value="Unassembled WGS sequence"/>
</dbReference>
<dbReference type="STRING" id="155974.SAMN04487818_109134"/>
<dbReference type="PANTHER" id="PTHR35807:SF1">
    <property type="entry name" value="TRANSCRIPTIONAL REGULATOR REDD"/>
    <property type="match status" value="1"/>
</dbReference>
<protein>
    <submittedName>
        <fullName evidence="8">DNA-binding transcriptional activator of the SARP family</fullName>
    </submittedName>
</protein>
<dbReference type="InterPro" id="IPR011990">
    <property type="entry name" value="TPR-like_helical_dom_sf"/>
</dbReference>
<keyword evidence="3 8" id="KW-0238">DNA-binding</keyword>
<keyword evidence="4" id="KW-0804">Transcription</keyword>
<dbReference type="RefSeq" id="WP_177215691.1">
    <property type="nucleotide sequence ID" value="NZ_FOGI01000009.1"/>
</dbReference>
<dbReference type="Pfam" id="PF00486">
    <property type="entry name" value="Trans_reg_C"/>
    <property type="match status" value="1"/>
</dbReference>
<dbReference type="InterPro" id="IPR005158">
    <property type="entry name" value="BTAD"/>
</dbReference>
<dbReference type="InterPro" id="IPR001867">
    <property type="entry name" value="OmpR/PhoB-type_DNA-bd"/>
</dbReference>
<evidence type="ECO:0000259" key="6">
    <source>
        <dbReference type="SMART" id="SM00862"/>
    </source>
</evidence>
<dbReference type="GO" id="GO:0000160">
    <property type="term" value="P:phosphorelay signal transduction system"/>
    <property type="evidence" value="ECO:0007669"/>
    <property type="project" value="InterPro"/>
</dbReference>
<accession>A0A1H9VW90</accession>
<feature type="domain" description="Bacterial transcriptional activator" evidence="7">
    <location>
        <begin position="96"/>
        <end position="239"/>
    </location>
</feature>
<reference evidence="9" key="1">
    <citation type="submission" date="2016-10" db="EMBL/GenBank/DDBJ databases">
        <authorList>
            <person name="Varghese N."/>
            <person name="Submissions S."/>
        </authorList>
    </citation>
    <scope>NUCLEOTIDE SEQUENCE [LARGE SCALE GENOMIC DNA]</scope>
    <source>
        <strain evidence="9">DSM 44260</strain>
    </source>
</reference>
<evidence type="ECO:0000256" key="5">
    <source>
        <dbReference type="SAM" id="MobiDB-lite"/>
    </source>
</evidence>
<dbReference type="PRINTS" id="PR00364">
    <property type="entry name" value="DISEASERSIST"/>
</dbReference>
<gene>
    <name evidence="8" type="ORF">SAMN04487818_109134</name>
</gene>
<dbReference type="GO" id="GO:0003677">
    <property type="term" value="F:DNA binding"/>
    <property type="evidence" value="ECO:0007669"/>
    <property type="project" value="UniProtKB-KW"/>
</dbReference>
<sequence>MDIRILGPIRLHGRIWRATHLKPRSLIALLLVHANKPVSRDRMIEYLWDDDCPPDARQTLSTYVARAKRALERAVAGARITRISGGYSLLLDADRVDFHRFRSLVAESEAVDDPVRAAQLLELAVDLWRDGYPLGESDTSSARRMRDDLVRGELIPAYRALFDAKLAVGDHGYVLDELPAVLDQRPYDEHLAAQHMRAMDAAGRARDIPDFHRAFVERYTAEYGSPPDLRVRKPQDSAVPETPRPALADLPRDNPYFIGRDDVLHRLDEATTRRDALVAIDGPPGIGKSALIVHWVRARMDHFPDGVLYKNMQGFSASAPLDPADVMADFLLSLGTPSTEVPPKQNRAALLRRSVSGKRLIVVLDNVSDADHARPLLAATNLCPVIISSRRSLTSLALSDNAYLINLQPLADRLRVELLRGRLGPRIAADPTAANAIAALTDGFPLALLIAGEHIATRPSVSLRDLAAQLRDRILDAGGAEDNTLRTVFSWSVNHLGAAERRLFDLLGVHPLPMFSGSVATAISGASRASTEQAVDRLLSARLLEQEGADHYRMHDLLHVLAAERSTEHADHGQARQRMVDWYVLSANAARHHATPDSNEVPELAATSEVEPMHFTDAESALTWFGVERPNLMEVIRLASRAGMGAQLWRLSAAVYEPIRRLGYLHEAMEASRLGISGAEADGDVIGQAGSVNNLGRIFELLHEDTEATRQYERALDLFLSIGHTYGQAVCLHNLATVAMRGNNFSDAVEHYRRSLTLLEQTDGSTWAIAKVHSRLGDLSARLDDVDEARVQYHLSLGLAKQIGDTAGAATTVTALARLHLGVEQFTTAVDYATAALPMHQQVMNRAGTATTLLVLAEAYLELNGGGTVEAEAAAGIYQELQDQHGRADALEVLGRCHSSAGAHLRAAATWQECAKLLAPLDKVRAQRVSGWVHEAQARVAGSVPDPRLPTPLDDSAEPTRPMPR</sequence>
<evidence type="ECO:0000259" key="7">
    <source>
        <dbReference type="SMART" id="SM01043"/>
    </source>
</evidence>
<dbReference type="SUPFAM" id="SSF46894">
    <property type="entry name" value="C-terminal effector domain of the bipartite response regulators"/>
    <property type="match status" value="1"/>
</dbReference>
<name>A0A1H9VW90_9PSEU</name>
<dbReference type="Gene3D" id="1.10.10.10">
    <property type="entry name" value="Winged helix-like DNA-binding domain superfamily/Winged helix DNA-binding domain"/>
    <property type="match status" value="1"/>
</dbReference>
<dbReference type="SMART" id="SM01043">
    <property type="entry name" value="BTAD"/>
    <property type="match status" value="1"/>
</dbReference>
<dbReference type="Gene3D" id="1.25.40.10">
    <property type="entry name" value="Tetratricopeptide repeat domain"/>
    <property type="match status" value="2"/>
</dbReference>
<evidence type="ECO:0000313" key="8">
    <source>
        <dbReference type="EMBL" id="SES25882.1"/>
    </source>
</evidence>
<dbReference type="InterPro" id="IPR027417">
    <property type="entry name" value="P-loop_NTPase"/>
</dbReference>
<dbReference type="GO" id="GO:0006355">
    <property type="term" value="P:regulation of DNA-templated transcription"/>
    <property type="evidence" value="ECO:0007669"/>
    <property type="project" value="InterPro"/>
</dbReference>
<dbReference type="SUPFAM" id="SSF52540">
    <property type="entry name" value="P-loop containing nucleoside triphosphate hydrolases"/>
    <property type="match status" value="1"/>
</dbReference>
<dbReference type="SUPFAM" id="SSF48452">
    <property type="entry name" value="TPR-like"/>
    <property type="match status" value="2"/>
</dbReference>
<dbReference type="InterPro" id="IPR051677">
    <property type="entry name" value="AfsR-DnrI-RedD_regulator"/>
</dbReference>
<dbReference type="Gene3D" id="3.40.50.300">
    <property type="entry name" value="P-loop containing nucleotide triphosphate hydrolases"/>
    <property type="match status" value="1"/>
</dbReference>
<dbReference type="Pfam" id="PF03704">
    <property type="entry name" value="BTAD"/>
    <property type="match status" value="1"/>
</dbReference>
<dbReference type="PANTHER" id="PTHR35807">
    <property type="entry name" value="TRANSCRIPTIONAL REGULATOR REDD-RELATED"/>
    <property type="match status" value="1"/>
</dbReference>
<evidence type="ECO:0000256" key="4">
    <source>
        <dbReference type="ARBA" id="ARBA00023163"/>
    </source>
</evidence>
<dbReference type="EMBL" id="FOGI01000009">
    <property type="protein sequence ID" value="SES25882.1"/>
    <property type="molecule type" value="Genomic_DNA"/>
</dbReference>